<dbReference type="PANTHER" id="PTHR27005:SF493">
    <property type="entry name" value="OS09G0482640 PROTEIN"/>
    <property type="match status" value="1"/>
</dbReference>
<dbReference type="PROSITE" id="PS50011">
    <property type="entry name" value="PROTEIN_KINASE_DOM"/>
    <property type="match status" value="1"/>
</dbReference>
<dbReference type="PROSITE" id="PS00108">
    <property type="entry name" value="PROTEIN_KINASE_ST"/>
    <property type="match status" value="1"/>
</dbReference>
<dbReference type="GO" id="GO:0005886">
    <property type="term" value="C:plasma membrane"/>
    <property type="evidence" value="ECO:0007669"/>
    <property type="project" value="TreeGrafter"/>
</dbReference>
<evidence type="ECO:0000256" key="1">
    <source>
        <dbReference type="ARBA" id="ARBA00004479"/>
    </source>
</evidence>
<dbReference type="Gene3D" id="2.10.25.10">
    <property type="entry name" value="Laminin"/>
    <property type="match status" value="1"/>
</dbReference>
<keyword evidence="10 14" id="KW-0472">Membrane</keyword>
<dbReference type="SMART" id="SM00220">
    <property type="entry name" value="S_TKc"/>
    <property type="match status" value="1"/>
</dbReference>
<dbReference type="FunFam" id="1.10.510.10:FF:000084">
    <property type="entry name" value="Wall-associated receptor kinase 2"/>
    <property type="match status" value="1"/>
</dbReference>
<dbReference type="AlphaFoldDB" id="A0A0E0B4I4"/>
<dbReference type="SUPFAM" id="SSF56112">
    <property type="entry name" value="Protein kinase-like (PK-like)"/>
    <property type="match status" value="1"/>
</dbReference>
<evidence type="ECO:0000256" key="4">
    <source>
        <dbReference type="ARBA" id="ARBA00022692"/>
    </source>
</evidence>
<keyword evidence="11" id="KW-1015">Disulfide bond</keyword>
<organism evidence="17">
    <name type="scientific">Oryza glumipatula</name>
    <dbReference type="NCBI Taxonomy" id="40148"/>
    <lineage>
        <taxon>Eukaryota</taxon>
        <taxon>Viridiplantae</taxon>
        <taxon>Streptophyta</taxon>
        <taxon>Embryophyta</taxon>
        <taxon>Tracheophyta</taxon>
        <taxon>Spermatophyta</taxon>
        <taxon>Magnoliopsida</taxon>
        <taxon>Liliopsida</taxon>
        <taxon>Poales</taxon>
        <taxon>Poaceae</taxon>
        <taxon>BOP clade</taxon>
        <taxon>Oryzoideae</taxon>
        <taxon>Oryzeae</taxon>
        <taxon>Oryzinae</taxon>
        <taxon>Oryza</taxon>
    </lineage>
</organism>
<evidence type="ECO:0000256" key="3">
    <source>
        <dbReference type="ARBA" id="ARBA00022679"/>
    </source>
</evidence>
<dbReference type="Gene3D" id="3.30.200.20">
    <property type="entry name" value="Phosphorylase Kinase, domain 1"/>
    <property type="match status" value="1"/>
</dbReference>
<accession>A0A0E0B4I4</accession>
<dbReference type="STRING" id="40148.A0A0E0B4I4"/>
<reference evidence="17" key="1">
    <citation type="submission" date="2015-04" db="UniProtKB">
        <authorList>
            <consortium name="EnsemblPlants"/>
        </authorList>
    </citation>
    <scope>IDENTIFICATION</scope>
</reference>
<keyword evidence="12" id="KW-0325">Glycoprotein</keyword>
<reference evidence="17" key="2">
    <citation type="submission" date="2018-05" db="EMBL/GenBank/DDBJ databases">
        <title>OgluRS3 (Oryza glumaepatula Reference Sequence Version 3).</title>
        <authorList>
            <person name="Zhang J."/>
            <person name="Kudrna D."/>
            <person name="Lee S."/>
            <person name="Talag J."/>
            <person name="Welchert J."/>
            <person name="Wing R.A."/>
        </authorList>
    </citation>
    <scope>NUCLEOTIDE SEQUENCE [LARGE SCALE GENOMIC DNA]</scope>
</reference>
<sequence>MAPSPVILVMVALFLQAATMAATTALTVSLPGCPSSCGSMVIPYPFGVGAGCHLAGFAVTCNRSYHPPKLFLRDADADADAAEVLEISLLNSTVIVSSAVRYDAAKGEGAWGRGLAGAFRLRERRNRLVVVGCNLQAVLLDGDDIAAACTTICGGAGATWPAAADGELADYSCAGVGCCQASIYLGLTSYGVRLSPFGTSTGPPPPPPTSSASSSNQSDSALVFVADNEWFGGNASKLGSAAATMRPGGGGMPVAPAVLDWAIGKSGCPPHGPDDTACSSSNSYCRNSTSTSLGGYSCQMVQNFSKFSLSDIDECALPEEYPCYGECTNKPGSFSCMCPGGTHGDAMNEGGCEPTTLLVAIGGTIGLGIPSVFVIGMAMTNMIKARRAKKLRAVFFKQNRGLLLQQLVDKVIAERMVFTLEELEKATNRFDEMRKLSSGGHGTVYKGTLPDRRVVAIKKSNITVRKEIDDFINEVVILSQINHRNVVRLFGCCLETQVPLLVYEFISNGTLSDHLHVEGPTSLSWKNRLRIALEAASALAYLHSSASVSIIHRDVKSANILLDGRLTAKVSDFGASRGIPVDQGGVTTVIQGTFGYLDPEYYQTSRLTDKSDVYSFGVILVEMLTRKKPTVFESSDNVSLIALFNLLMVQDNIYEILDPQVVSEGMENVKEVTALASACLRLKGEERPTMRQVEIRLERLLGGDILQGLSAELHCLPPQPSNTDTTCKLYSMERDFLLSSSFPR</sequence>
<keyword evidence="6" id="KW-0547">Nucleotide-binding</keyword>
<dbReference type="Gramene" id="OGLUM09G14930.1">
    <property type="protein sequence ID" value="OGLUM09G14930.1"/>
    <property type="gene ID" value="OGLUM09G14930"/>
</dbReference>
<dbReference type="GO" id="GO:0005509">
    <property type="term" value="F:calcium ion binding"/>
    <property type="evidence" value="ECO:0007669"/>
    <property type="project" value="InterPro"/>
</dbReference>
<protein>
    <recommendedName>
        <fullName evidence="16">Protein kinase domain-containing protein</fullName>
    </recommendedName>
</protein>
<evidence type="ECO:0000256" key="10">
    <source>
        <dbReference type="ARBA" id="ARBA00023136"/>
    </source>
</evidence>
<evidence type="ECO:0000256" key="7">
    <source>
        <dbReference type="ARBA" id="ARBA00022777"/>
    </source>
</evidence>
<dbReference type="InterPro" id="IPR011009">
    <property type="entry name" value="Kinase-like_dom_sf"/>
</dbReference>
<evidence type="ECO:0000256" key="11">
    <source>
        <dbReference type="ARBA" id="ARBA00023157"/>
    </source>
</evidence>
<evidence type="ECO:0000256" key="2">
    <source>
        <dbReference type="ARBA" id="ARBA00022527"/>
    </source>
</evidence>
<dbReference type="InterPro" id="IPR000719">
    <property type="entry name" value="Prot_kinase_dom"/>
</dbReference>
<keyword evidence="5 15" id="KW-0732">Signal</keyword>
<dbReference type="InterPro" id="IPR001245">
    <property type="entry name" value="Ser-Thr/Tyr_kinase_cat_dom"/>
</dbReference>
<feature type="region of interest" description="Disordered" evidence="13">
    <location>
        <begin position="197"/>
        <end position="216"/>
    </location>
</feature>
<dbReference type="InterPro" id="IPR018097">
    <property type="entry name" value="EGF_Ca-bd_CS"/>
</dbReference>
<keyword evidence="2" id="KW-0723">Serine/threonine-protein kinase</keyword>
<proteinExistence type="predicted"/>
<keyword evidence="3" id="KW-0808">Transferase</keyword>
<dbReference type="CDD" id="cd00054">
    <property type="entry name" value="EGF_CA"/>
    <property type="match status" value="1"/>
</dbReference>
<keyword evidence="9 14" id="KW-1133">Transmembrane helix</keyword>
<dbReference type="CDD" id="cd14066">
    <property type="entry name" value="STKc_IRAK"/>
    <property type="match status" value="1"/>
</dbReference>
<dbReference type="SUPFAM" id="SSF57196">
    <property type="entry name" value="EGF/Laminin"/>
    <property type="match status" value="1"/>
</dbReference>
<feature type="transmembrane region" description="Helical" evidence="14">
    <location>
        <begin position="357"/>
        <end position="380"/>
    </location>
</feature>
<dbReference type="GO" id="GO:0007166">
    <property type="term" value="P:cell surface receptor signaling pathway"/>
    <property type="evidence" value="ECO:0007669"/>
    <property type="project" value="InterPro"/>
</dbReference>
<dbReference type="InterPro" id="IPR008271">
    <property type="entry name" value="Ser/Thr_kinase_AS"/>
</dbReference>
<dbReference type="GO" id="GO:0030247">
    <property type="term" value="F:polysaccharide binding"/>
    <property type="evidence" value="ECO:0007669"/>
    <property type="project" value="InterPro"/>
</dbReference>
<evidence type="ECO:0000256" key="12">
    <source>
        <dbReference type="ARBA" id="ARBA00023180"/>
    </source>
</evidence>
<keyword evidence="18" id="KW-1185">Reference proteome</keyword>
<evidence type="ECO:0000313" key="18">
    <source>
        <dbReference type="Proteomes" id="UP000026961"/>
    </source>
</evidence>
<dbReference type="EnsemblPlants" id="OGLUM09G14930.1">
    <property type="protein sequence ID" value="OGLUM09G14930.1"/>
    <property type="gene ID" value="OGLUM09G14930"/>
</dbReference>
<dbReference type="SMART" id="SM00179">
    <property type="entry name" value="EGF_CA"/>
    <property type="match status" value="1"/>
</dbReference>
<dbReference type="GO" id="GO:0004674">
    <property type="term" value="F:protein serine/threonine kinase activity"/>
    <property type="evidence" value="ECO:0007669"/>
    <property type="project" value="UniProtKB-KW"/>
</dbReference>
<dbReference type="PROSITE" id="PS00010">
    <property type="entry name" value="ASX_HYDROXYL"/>
    <property type="match status" value="1"/>
</dbReference>
<feature type="signal peptide" evidence="15">
    <location>
        <begin position="1"/>
        <end position="21"/>
    </location>
</feature>
<comment type="subcellular location">
    <subcellularLocation>
        <location evidence="1">Membrane</location>
        <topology evidence="1">Single-pass type I membrane protein</topology>
    </subcellularLocation>
</comment>
<dbReference type="Proteomes" id="UP000026961">
    <property type="component" value="Chromosome 9"/>
</dbReference>
<dbReference type="Pfam" id="PF13947">
    <property type="entry name" value="GUB_WAK_bind"/>
    <property type="match status" value="1"/>
</dbReference>
<evidence type="ECO:0000256" key="5">
    <source>
        <dbReference type="ARBA" id="ARBA00022729"/>
    </source>
</evidence>
<evidence type="ECO:0000256" key="14">
    <source>
        <dbReference type="SAM" id="Phobius"/>
    </source>
</evidence>
<keyword evidence="7" id="KW-0418">Kinase</keyword>
<keyword evidence="4 14" id="KW-0812">Transmembrane</keyword>
<dbReference type="Gene3D" id="1.10.510.10">
    <property type="entry name" value="Transferase(Phosphotransferase) domain 1"/>
    <property type="match status" value="1"/>
</dbReference>
<evidence type="ECO:0000259" key="16">
    <source>
        <dbReference type="PROSITE" id="PS50011"/>
    </source>
</evidence>
<name>A0A0E0B4I4_9ORYZ</name>
<feature type="domain" description="Protein kinase" evidence="16">
    <location>
        <begin position="430"/>
        <end position="701"/>
    </location>
</feature>
<dbReference type="eggNOG" id="ENOG502RMXX">
    <property type="taxonomic scope" value="Eukaryota"/>
</dbReference>
<evidence type="ECO:0000256" key="8">
    <source>
        <dbReference type="ARBA" id="ARBA00022840"/>
    </source>
</evidence>
<dbReference type="InterPro" id="IPR000152">
    <property type="entry name" value="EGF-type_Asp/Asn_hydroxyl_site"/>
</dbReference>
<dbReference type="InterPro" id="IPR025287">
    <property type="entry name" value="WAK_GUB"/>
</dbReference>
<feature type="chain" id="PRO_5002354313" description="Protein kinase domain-containing protein" evidence="15">
    <location>
        <begin position="22"/>
        <end position="744"/>
    </location>
</feature>
<dbReference type="PANTHER" id="PTHR27005">
    <property type="entry name" value="WALL-ASSOCIATED RECEPTOR KINASE-LIKE 21"/>
    <property type="match status" value="1"/>
</dbReference>
<evidence type="ECO:0000256" key="15">
    <source>
        <dbReference type="SAM" id="SignalP"/>
    </source>
</evidence>
<evidence type="ECO:0000256" key="9">
    <source>
        <dbReference type="ARBA" id="ARBA00022989"/>
    </source>
</evidence>
<dbReference type="GO" id="GO:0005524">
    <property type="term" value="F:ATP binding"/>
    <property type="evidence" value="ECO:0007669"/>
    <property type="project" value="UniProtKB-KW"/>
</dbReference>
<dbReference type="InterPro" id="IPR001881">
    <property type="entry name" value="EGF-like_Ca-bd_dom"/>
</dbReference>
<evidence type="ECO:0000256" key="13">
    <source>
        <dbReference type="SAM" id="MobiDB-lite"/>
    </source>
</evidence>
<dbReference type="FunFam" id="2.10.25.10:FF:000355">
    <property type="entry name" value="Wall-associated receptor kinase 3"/>
    <property type="match status" value="1"/>
</dbReference>
<dbReference type="Pfam" id="PF07714">
    <property type="entry name" value="PK_Tyr_Ser-Thr"/>
    <property type="match status" value="1"/>
</dbReference>
<dbReference type="PROSITE" id="PS01187">
    <property type="entry name" value="EGF_CA"/>
    <property type="match status" value="1"/>
</dbReference>
<dbReference type="InterPro" id="IPR045274">
    <property type="entry name" value="WAK-like"/>
</dbReference>
<evidence type="ECO:0000313" key="17">
    <source>
        <dbReference type="EnsemblPlants" id="OGLUM09G14930.1"/>
    </source>
</evidence>
<dbReference type="FunFam" id="3.30.200.20:FF:000043">
    <property type="entry name" value="Wall-associated receptor kinase 2"/>
    <property type="match status" value="1"/>
</dbReference>
<evidence type="ECO:0000256" key="6">
    <source>
        <dbReference type="ARBA" id="ARBA00022741"/>
    </source>
</evidence>
<keyword evidence="8" id="KW-0067">ATP-binding</keyword>